<organism evidence="1 2">
    <name type="scientific">Marinifilum flexuosum</name>
    <dbReference type="NCBI Taxonomy" id="1117708"/>
    <lineage>
        <taxon>Bacteria</taxon>
        <taxon>Pseudomonadati</taxon>
        <taxon>Bacteroidota</taxon>
        <taxon>Bacteroidia</taxon>
        <taxon>Marinilabiliales</taxon>
        <taxon>Marinifilaceae</taxon>
    </lineage>
</organism>
<evidence type="ECO:0000313" key="1">
    <source>
        <dbReference type="EMBL" id="RKE02411.1"/>
    </source>
</evidence>
<evidence type="ECO:0000313" key="2">
    <source>
        <dbReference type="Proteomes" id="UP000284531"/>
    </source>
</evidence>
<comment type="caution">
    <text evidence="1">The sequence shown here is derived from an EMBL/GenBank/DDBJ whole genome shotgun (WGS) entry which is preliminary data.</text>
</comment>
<reference evidence="1 2" key="1">
    <citation type="submission" date="2018-09" db="EMBL/GenBank/DDBJ databases">
        <title>Genomic Encyclopedia of Archaeal and Bacterial Type Strains, Phase II (KMG-II): from individual species to whole genera.</title>
        <authorList>
            <person name="Goeker M."/>
        </authorList>
    </citation>
    <scope>NUCLEOTIDE SEQUENCE [LARGE SCALE GENOMIC DNA]</scope>
    <source>
        <strain evidence="1 2">DSM 21950</strain>
    </source>
</reference>
<keyword evidence="2" id="KW-1185">Reference proteome</keyword>
<protein>
    <submittedName>
        <fullName evidence="1">Uncharacterized protein</fullName>
    </submittedName>
</protein>
<sequence length="140" mass="16447">MHSRYQYIQFMIHSLKKGSSLLYIQMKTGPTKDLCGVNFKIEYSNDHQLVNIYVDLTENLKKSNDLNDSFSDTTKLEKEINTIEYVQITDQYVIQKLKGHLNRMDLKNCTFALNLMIKKVHNFNIIIRKSSDDILLVKQK</sequence>
<dbReference type="AlphaFoldDB" id="A0A419X3W7"/>
<dbReference type="EMBL" id="RAPQ01000009">
    <property type="protein sequence ID" value="RKE02411.1"/>
    <property type="molecule type" value="Genomic_DNA"/>
</dbReference>
<dbReference type="Proteomes" id="UP000284531">
    <property type="component" value="Unassembled WGS sequence"/>
</dbReference>
<proteinExistence type="predicted"/>
<gene>
    <name evidence="1" type="ORF">BXY64_2500</name>
</gene>
<name>A0A419X3W7_9BACT</name>
<accession>A0A419X3W7</accession>